<dbReference type="Proteomes" id="UP001431783">
    <property type="component" value="Unassembled WGS sequence"/>
</dbReference>
<evidence type="ECO:0000256" key="1">
    <source>
        <dbReference type="SAM" id="MobiDB-lite"/>
    </source>
</evidence>
<feature type="compositionally biased region" description="Basic and acidic residues" evidence="1">
    <location>
        <begin position="31"/>
        <end position="49"/>
    </location>
</feature>
<accession>A0AAW1TKG3</accession>
<sequence>MKNVENSQRECTRTTQSQRISKERNKVKRNFGTDKRKSRRTERNGNIKEVYKKTKAPPNNKSRTMYKMTKIQHKHLTNGTNRGGYMVIEEAEQLKQYRQHFQEIPNQYSTSQNIESIPTIQKSTFQLFEIFVSIKVLCN</sequence>
<reference evidence="2 3" key="1">
    <citation type="submission" date="2023-03" db="EMBL/GenBank/DDBJ databases">
        <title>Genome insight into feeding habits of ladybird beetles.</title>
        <authorList>
            <person name="Li H.-S."/>
            <person name="Huang Y.-H."/>
            <person name="Pang H."/>
        </authorList>
    </citation>
    <scope>NUCLEOTIDE SEQUENCE [LARGE SCALE GENOMIC DNA]</scope>
    <source>
        <strain evidence="2">SYSU_2023b</strain>
        <tissue evidence="2">Whole body</tissue>
    </source>
</reference>
<dbReference type="AlphaFoldDB" id="A0AAW1TKG3"/>
<organism evidence="2 3">
    <name type="scientific">Henosepilachna vigintioctopunctata</name>
    <dbReference type="NCBI Taxonomy" id="420089"/>
    <lineage>
        <taxon>Eukaryota</taxon>
        <taxon>Metazoa</taxon>
        <taxon>Ecdysozoa</taxon>
        <taxon>Arthropoda</taxon>
        <taxon>Hexapoda</taxon>
        <taxon>Insecta</taxon>
        <taxon>Pterygota</taxon>
        <taxon>Neoptera</taxon>
        <taxon>Endopterygota</taxon>
        <taxon>Coleoptera</taxon>
        <taxon>Polyphaga</taxon>
        <taxon>Cucujiformia</taxon>
        <taxon>Coccinelloidea</taxon>
        <taxon>Coccinellidae</taxon>
        <taxon>Epilachninae</taxon>
        <taxon>Epilachnini</taxon>
        <taxon>Henosepilachna</taxon>
    </lineage>
</organism>
<comment type="caution">
    <text evidence="2">The sequence shown here is derived from an EMBL/GenBank/DDBJ whole genome shotgun (WGS) entry which is preliminary data.</text>
</comment>
<name>A0AAW1TKG3_9CUCU</name>
<gene>
    <name evidence="2" type="ORF">WA026_006438</name>
</gene>
<proteinExistence type="predicted"/>
<evidence type="ECO:0000313" key="2">
    <source>
        <dbReference type="EMBL" id="KAK9870353.1"/>
    </source>
</evidence>
<keyword evidence="3" id="KW-1185">Reference proteome</keyword>
<evidence type="ECO:0000313" key="3">
    <source>
        <dbReference type="Proteomes" id="UP001431783"/>
    </source>
</evidence>
<dbReference type="EMBL" id="JARQZJ010000002">
    <property type="protein sequence ID" value="KAK9870353.1"/>
    <property type="molecule type" value="Genomic_DNA"/>
</dbReference>
<protein>
    <submittedName>
        <fullName evidence="2">Uncharacterized protein</fullName>
    </submittedName>
</protein>
<feature type="region of interest" description="Disordered" evidence="1">
    <location>
        <begin position="1"/>
        <end position="49"/>
    </location>
</feature>